<evidence type="ECO:0000313" key="2">
    <source>
        <dbReference type="Proteomes" id="UP000694559"/>
    </source>
</evidence>
<proteinExistence type="predicted"/>
<dbReference type="Gene3D" id="3.10.180.10">
    <property type="entry name" value="2,3-Dihydroxybiphenyl 1,2-Dioxygenase, domain 1"/>
    <property type="match status" value="1"/>
</dbReference>
<protein>
    <recommendedName>
        <fullName evidence="3">Glyoxalase domain-containing protein 4</fullName>
    </recommendedName>
</protein>
<evidence type="ECO:0000313" key="1">
    <source>
        <dbReference type="Ensembl" id="ENSNNAP00000000562.1"/>
    </source>
</evidence>
<dbReference type="AlphaFoldDB" id="A0A8C6X0J4"/>
<dbReference type="GeneTree" id="ENSGT01110000268433"/>
<dbReference type="Ensembl" id="ENSNNAT00000000600.1">
    <property type="protein sequence ID" value="ENSNNAP00000000562.1"/>
    <property type="gene ID" value="ENSNNAG00000000408.1"/>
</dbReference>
<dbReference type="PANTHER" id="PTHR46466:SF1">
    <property type="entry name" value="GLYOXALASE DOMAIN-CONTAINING PROTEIN 4"/>
    <property type="match status" value="1"/>
</dbReference>
<dbReference type="PANTHER" id="PTHR46466">
    <property type="entry name" value="GLYOXALASE DOMAIN-CONTAINING PROTEIN 4"/>
    <property type="match status" value="1"/>
</dbReference>
<organism evidence="1 2">
    <name type="scientific">Naja naja</name>
    <name type="common">Indian cobra</name>
    <dbReference type="NCBI Taxonomy" id="35670"/>
    <lineage>
        <taxon>Eukaryota</taxon>
        <taxon>Metazoa</taxon>
        <taxon>Chordata</taxon>
        <taxon>Craniata</taxon>
        <taxon>Vertebrata</taxon>
        <taxon>Euteleostomi</taxon>
        <taxon>Lepidosauria</taxon>
        <taxon>Squamata</taxon>
        <taxon>Bifurcata</taxon>
        <taxon>Unidentata</taxon>
        <taxon>Episquamata</taxon>
        <taxon>Toxicofera</taxon>
        <taxon>Serpentes</taxon>
        <taxon>Colubroidea</taxon>
        <taxon>Elapidae</taxon>
        <taxon>Elapinae</taxon>
        <taxon>Naja</taxon>
    </lineage>
</organism>
<keyword evidence="2" id="KW-1185">Reference proteome</keyword>
<dbReference type="OrthoDB" id="1545884at2759"/>
<evidence type="ECO:0008006" key="3">
    <source>
        <dbReference type="Google" id="ProtNLM"/>
    </source>
</evidence>
<name>A0A8C6X0J4_NAJNA</name>
<sequence>MKARRALHFVFKVGDRAQTIRFYRELLGMRVSRLLWGRRSERPEKTRRAWNRRVDVISRGTLRLKSTEN</sequence>
<dbReference type="InterPro" id="IPR043193">
    <property type="entry name" value="GLOD4"/>
</dbReference>
<dbReference type="SUPFAM" id="SSF54593">
    <property type="entry name" value="Glyoxalase/Bleomycin resistance protein/Dihydroxybiphenyl dioxygenase"/>
    <property type="match status" value="1"/>
</dbReference>
<dbReference type="Proteomes" id="UP000694559">
    <property type="component" value="Unplaced"/>
</dbReference>
<reference evidence="1" key="1">
    <citation type="submission" date="2025-08" db="UniProtKB">
        <authorList>
            <consortium name="Ensembl"/>
        </authorList>
    </citation>
    <scope>IDENTIFICATION</scope>
</reference>
<accession>A0A8C6X0J4</accession>
<reference evidence="1" key="2">
    <citation type="submission" date="2025-09" db="UniProtKB">
        <authorList>
            <consortium name="Ensembl"/>
        </authorList>
    </citation>
    <scope>IDENTIFICATION</scope>
</reference>
<dbReference type="InterPro" id="IPR029068">
    <property type="entry name" value="Glyas_Bleomycin-R_OHBP_Dase"/>
</dbReference>